<evidence type="ECO:0000256" key="1">
    <source>
        <dbReference type="SAM" id="MobiDB-lite"/>
    </source>
</evidence>
<gene>
    <name evidence="2" type="ORF">OGATHE_003978</name>
</gene>
<reference evidence="2" key="2">
    <citation type="submission" date="2021-01" db="EMBL/GenBank/DDBJ databases">
        <authorList>
            <person name="Schikora-Tamarit M.A."/>
        </authorList>
    </citation>
    <scope>NUCLEOTIDE SEQUENCE</scope>
    <source>
        <strain evidence="2">NCAIM Y.01608</strain>
    </source>
</reference>
<dbReference type="Proteomes" id="UP000788993">
    <property type="component" value="Unassembled WGS sequence"/>
</dbReference>
<comment type="caution">
    <text evidence="2">The sequence shown here is derived from an EMBL/GenBank/DDBJ whole genome shotgun (WGS) entry which is preliminary data.</text>
</comment>
<feature type="region of interest" description="Disordered" evidence="1">
    <location>
        <begin position="258"/>
        <end position="286"/>
    </location>
</feature>
<dbReference type="AlphaFoldDB" id="A0A9P8T3R1"/>
<dbReference type="EMBL" id="JAEUBD010001178">
    <property type="protein sequence ID" value="KAH3665163.1"/>
    <property type="molecule type" value="Genomic_DNA"/>
</dbReference>
<evidence type="ECO:0000313" key="3">
    <source>
        <dbReference type="Proteomes" id="UP000788993"/>
    </source>
</evidence>
<accession>A0A9P8T3R1</accession>
<organism evidence="2 3">
    <name type="scientific">Ogataea polymorpha</name>
    <dbReference type="NCBI Taxonomy" id="460523"/>
    <lineage>
        <taxon>Eukaryota</taxon>
        <taxon>Fungi</taxon>
        <taxon>Dikarya</taxon>
        <taxon>Ascomycota</taxon>
        <taxon>Saccharomycotina</taxon>
        <taxon>Pichiomycetes</taxon>
        <taxon>Pichiales</taxon>
        <taxon>Pichiaceae</taxon>
        <taxon>Ogataea</taxon>
    </lineage>
</organism>
<evidence type="ECO:0000313" key="2">
    <source>
        <dbReference type="EMBL" id="KAH3665163.1"/>
    </source>
</evidence>
<sequence length="332" mass="34146">MEAAGAELELAVLAVLDVSRVLLVTVESTVDSGAELVTVELVAVLEELLTRVELLWSETLLEALALLSGQYVVSTVVTPPTTVVTVVTLAEALVEAVDVAVLEVLVLEALALELDELSGQIVVTTVAVLSIVVVYDVSWNAAAPPLELTTASDETGPCVVATVTWPEMVVGLDETVSLVVHVEHLPAEHDVTVSVTVAAVVGVAAADSGQVRVQFGNDGLVAGDGGRVAGHDFLGGPCRAVARGARGARQNSARVVSCGAGDGRRRGRPGQGFVPRDHGHVPRDGGGVRAHKLGCRHRGALAAVVAVGVGSCNGDVVIFGDADAVCVSHRRR</sequence>
<proteinExistence type="predicted"/>
<keyword evidence="3" id="KW-1185">Reference proteome</keyword>
<protein>
    <submittedName>
        <fullName evidence="2">Uncharacterized protein</fullName>
    </submittedName>
</protein>
<name>A0A9P8T3R1_9ASCO</name>
<reference evidence="2" key="1">
    <citation type="journal article" date="2021" name="Open Biol.">
        <title>Shared evolutionary footprints suggest mitochondrial oxidative damage underlies multiple complex I losses in fungi.</title>
        <authorList>
            <person name="Schikora-Tamarit M.A."/>
            <person name="Marcet-Houben M."/>
            <person name="Nosek J."/>
            <person name="Gabaldon T."/>
        </authorList>
    </citation>
    <scope>NUCLEOTIDE SEQUENCE</scope>
    <source>
        <strain evidence="2">NCAIM Y.01608</strain>
    </source>
</reference>